<feature type="non-terminal residue" evidence="1">
    <location>
        <position position="179"/>
    </location>
</feature>
<protein>
    <submittedName>
        <fullName evidence="1">9063_t:CDS:1</fullName>
    </submittedName>
</protein>
<proteinExistence type="predicted"/>
<keyword evidence="2" id="KW-1185">Reference proteome</keyword>
<organism evidence="1 2">
    <name type="scientific">Dentiscutata heterogama</name>
    <dbReference type="NCBI Taxonomy" id="1316150"/>
    <lineage>
        <taxon>Eukaryota</taxon>
        <taxon>Fungi</taxon>
        <taxon>Fungi incertae sedis</taxon>
        <taxon>Mucoromycota</taxon>
        <taxon>Glomeromycotina</taxon>
        <taxon>Glomeromycetes</taxon>
        <taxon>Diversisporales</taxon>
        <taxon>Gigasporaceae</taxon>
        <taxon>Dentiscutata</taxon>
    </lineage>
</organism>
<gene>
    <name evidence="1" type="ORF">DHETER_LOCUS14102</name>
</gene>
<comment type="caution">
    <text evidence="1">The sequence shown here is derived from an EMBL/GenBank/DDBJ whole genome shotgun (WGS) entry which is preliminary data.</text>
</comment>
<feature type="non-terminal residue" evidence="1">
    <location>
        <position position="1"/>
    </location>
</feature>
<sequence>VEEVEKKGFKIIKLNKQNKKEISNKLWKKKLTKSELNTCDQIRERLLRSRNIIKINYNVLKSEYLNTSDKKNFLTQFREKWLKPKPQTAALKQSCSVDDVLHKRAEFLLLGNYLVSTKDNNISILKNYNKIAYKRFSTLNDIIGGEILLLPFHTSFYTKNENASNVKSLIKWFKNGKGE</sequence>
<dbReference type="EMBL" id="CAJVPU010041620">
    <property type="protein sequence ID" value="CAG8741925.1"/>
    <property type="molecule type" value="Genomic_DNA"/>
</dbReference>
<dbReference type="Proteomes" id="UP000789702">
    <property type="component" value="Unassembled WGS sequence"/>
</dbReference>
<accession>A0ACA9Q8H7</accession>
<name>A0ACA9Q8H7_9GLOM</name>
<evidence type="ECO:0000313" key="1">
    <source>
        <dbReference type="EMBL" id="CAG8741925.1"/>
    </source>
</evidence>
<evidence type="ECO:0000313" key="2">
    <source>
        <dbReference type="Proteomes" id="UP000789702"/>
    </source>
</evidence>
<reference evidence="1" key="1">
    <citation type="submission" date="2021-06" db="EMBL/GenBank/DDBJ databases">
        <authorList>
            <person name="Kallberg Y."/>
            <person name="Tangrot J."/>
            <person name="Rosling A."/>
        </authorList>
    </citation>
    <scope>NUCLEOTIDE SEQUENCE</scope>
    <source>
        <strain evidence="1">IL203A</strain>
    </source>
</reference>